<dbReference type="Gene3D" id="1.10.1220.10">
    <property type="entry name" value="Met repressor-like"/>
    <property type="match status" value="1"/>
</dbReference>
<dbReference type="GO" id="GO:0006355">
    <property type="term" value="P:regulation of DNA-templated transcription"/>
    <property type="evidence" value="ECO:0007669"/>
    <property type="project" value="InterPro"/>
</dbReference>
<evidence type="ECO:0000256" key="1">
    <source>
        <dbReference type="SAM" id="MobiDB-lite"/>
    </source>
</evidence>
<dbReference type="Pfam" id="PF01402">
    <property type="entry name" value="RHH_1"/>
    <property type="match status" value="1"/>
</dbReference>
<evidence type="ECO:0000259" key="2">
    <source>
        <dbReference type="Pfam" id="PF01402"/>
    </source>
</evidence>
<dbReference type="AlphaFoldDB" id="A0A0F9CGP8"/>
<dbReference type="InterPro" id="IPR002145">
    <property type="entry name" value="CopG"/>
</dbReference>
<proteinExistence type="predicted"/>
<name>A0A0F9CGP8_9ZZZZ</name>
<feature type="domain" description="Ribbon-helix-helix protein CopG" evidence="2">
    <location>
        <begin position="27"/>
        <end position="63"/>
    </location>
</feature>
<dbReference type="InterPro" id="IPR013321">
    <property type="entry name" value="Arc_rbn_hlx_hlx"/>
</dbReference>
<organism evidence="3">
    <name type="scientific">marine sediment metagenome</name>
    <dbReference type="NCBI Taxonomy" id="412755"/>
    <lineage>
        <taxon>unclassified sequences</taxon>
        <taxon>metagenomes</taxon>
        <taxon>ecological metagenomes</taxon>
    </lineage>
</organism>
<evidence type="ECO:0000313" key="3">
    <source>
        <dbReference type="EMBL" id="KKL48264.1"/>
    </source>
</evidence>
<comment type="caution">
    <text evidence="3">The sequence shown here is derived from an EMBL/GenBank/DDBJ whole genome shotgun (WGS) entry which is preliminary data.</text>
</comment>
<protein>
    <recommendedName>
        <fullName evidence="2">Ribbon-helix-helix protein CopG domain-containing protein</fullName>
    </recommendedName>
</protein>
<accession>A0A0F9CGP8</accession>
<sequence length="123" mass="13737">MGLAQEDIGTYRKGMTEETEARPSQTLSLHVDGDLAAEIDAIARQDGVSRSEILRRLLLRNLEADLDTTERWVRQLNGIHDQLVDVIEKLEAEDWNPESPHAAVELVAGCIDELEAADEDDDE</sequence>
<gene>
    <name evidence="3" type="ORF">LCGC14_2327240</name>
</gene>
<dbReference type="EMBL" id="LAZR01033375">
    <property type="protein sequence ID" value="KKL48264.1"/>
    <property type="molecule type" value="Genomic_DNA"/>
</dbReference>
<feature type="region of interest" description="Disordered" evidence="1">
    <location>
        <begin position="1"/>
        <end position="26"/>
    </location>
</feature>
<reference evidence="3" key="1">
    <citation type="journal article" date="2015" name="Nature">
        <title>Complex archaea that bridge the gap between prokaryotes and eukaryotes.</title>
        <authorList>
            <person name="Spang A."/>
            <person name="Saw J.H."/>
            <person name="Jorgensen S.L."/>
            <person name="Zaremba-Niedzwiedzka K."/>
            <person name="Martijn J."/>
            <person name="Lind A.E."/>
            <person name="van Eijk R."/>
            <person name="Schleper C."/>
            <person name="Guy L."/>
            <person name="Ettema T.J."/>
        </authorList>
    </citation>
    <scope>NUCLEOTIDE SEQUENCE</scope>
</reference>